<dbReference type="InterPro" id="IPR051121">
    <property type="entry name" value="FAH"/>
</dbReference>
<dbReference type="KEGG" id="bvz:BRAD3257_5491"/>
<organism evidence="4 5">
    <name type="scientific">Bradyrhizobium vignae</name>
    <dbReference type="NCBI Taxonomy" id="1549949"/>
    <lineage>
        <taxon>Bacteria</taxon>
        <taxon>Pseudomonadati</taxon>
        <taxon>Pseudomonadota</taxon>
        <taxon>Alphaproteobacteria</taxon>
        <taxon>Hyphomicrobiales</taxon>
        <taxon>Nitrobacteraceae</taxon>
        <taxon>Bradyrhizobium</taxon>
    </lineage>
</organism>
<accession>A0A2U3Q4S5</accession>
<dbReference type="InterPro" id="IPR036663">
    <property type="entry name" value="Fumarylacetoacetase_C_sf"/>
</dbReference>
<dbReference type="Proteomes" id="UP000246085">
    <property type="component" value="Chromosome BRAD3257"/>
</dbReference>
<dbReference type="Pfam" id="PF01557">
    <property type="entry name" value="FAA_hydrolase"/>
    <property type="match status" value="1"/>
</dbReference>
<dbReference type="EMBL" id="LS398110">
    <property type="protein sequence ID" value="SPP96434.1"/>
    <property type="molecule type" value="Genomic_DNA"/>
</dbReference>
<dbReference type="AlphaFoldDB" id="A0A2U3Q4S5"/>
<name>A0A2U3Q4S5_9BRAD</name>
<evidence type="ECO:0000313" key="5">
    <source>
        <dbReference type="Proteomes" id="UP000246085"/>
    </source>
</evidence>
<dbReference type="PANTHER" id="PTHR42796:SF7">
    <property type="entry name" value="2-DEHYDRO-3-DEOXY-D-ARABINONATE DEHYDRATASE"/>
    <property type="match status" value="1"/>
</dbReference>
<comment type="similarity">
    <text evidence="1">Belongs to the FAH family.</text>
</comment>
<dbReference type="GO" id="GO:0003824">
    <property type="term" value="F:catalytic activity"/>
    <property type="evidence" value="ECO:0007669"/>
    <property type="project" value="InterPro"/>
</dbReference>
<gene>
    <name evidence="4" type="ORF">BRAD3257_5491</name>
</gene>
<feature type="domain" description="Fumarylacetoacetase-like C-terminal" evidence="3">
    <location>
        <begin position="242"/>
        <end position="383"/>
    </location>
</feature>
<evidence type="ECO:0000256" key="1">
    <source>
        <dbReference type="ARBA" id="ARBA00010211"/>
    </source>
</evidence>
<dbReference type="SUPFAM" id="SSF56529">
    <property type="entry name" value="FAH"/>
    <property type="match status" value="1"/>
</dbReference>
<dbReference type="GO" id="GO:0044281">
    <property type="term" value="P:small molecule metabolic process"/>
    <property type="evidence" value="ECO:0007669"/>
    <property type="project" value="UniProtKB-ARBA"/>
</dbReference>
<dbReference type="PANTHER" id="PTHR42796">
    <property type="entry name" value="FUMARYLACETOACETATE HYDROLASE DOMAIN-CONTAINING PROTEIN 2A-RELATED"/>
    <property type="match status" value="1"/>
</dbReference>
<dbReference type="GO" id="GO:0046872">
    <property type="term" value="F:metal ion binding"/>
    <property type="evidence" value="ECO:0007669"/>
    <property type="project" value="UniProtKB-KW"/>
</dbReference>
<evidence type="ECO:0000313" key="4">
    <source>
        <dbReference type="EMBL" id="SPP96434.1"/>
    </source>
</evidence>
<evidence type="ECO:0000256" key="2">
    <source>
        <dbReference type="ARBA" id="ARBA00022723"/>
    </source>
</evidence>
<dbReference type="InterPro" id="IPR011234">
    <property type="entry name" value="Fumarylacetoacetase-like_C"/>
</dbReference>
<sequence length="409" mass="43820">MGPAAANATDPKETARTPAMTSLTVKDLLPEDGTRGTLAGRVWLPQVNGPAVVAVRGDGVFDVTARFPTISALCEEDDPAKALAATKGECIGDLESIVANTAPDRRDSKKPWLLAPVDLQTLKAAGVTFAISMLERVIEERAKGNPASAEAIRKEVTRLIGDDLSKLKPGSDQAMHLKQVLIDQNAWSQYLEVGIGPDAEVFTKAPTLSSVGTGMDAGLHPKSTWNNPEPELVLFVSSRGKIVGGALGNDVNLRDFEGRSALLLSKAKDNNASCSIGPLLRLFDDTFTLDDARKLDISLNVTGTDGFVLDGHSSISKISRDPTDLVAQTIGKIHQYPDGFVLFLGTMFAPVKDRDAPGQGFTHKRDDIVTIAAPQLGKLVNRMRTSDECEPWTFGIGALMKNLAQRKLI</sequence>
<evidence type="ECO:0000259" key="3">
    <source>
        <dbReference type="Pfam" id="PF01557"/>
    </source>
</evidence>
<dbReference type="Gene3D" id="3.90.850.10">
    <property type="entry name" value="Fumarylacetoacetase-like, C-terminal domain"/>
    <property type="match status" value="1"/>
</dbReference>
<reference evidence="4 5" key="1">
    <citation type="submission" date="2018-03" db="EMBL/GenBank/DDBJ databases">
        <authorList>
            <person name="Gully D."/>
        </authorList>
    </citation>
    <scope>NUCLEOTIDE SEQUENCE [LARGE SCALE GENOMIC DNA]</scope>
    <source>
        <strain evidence="4">ORS3257</strain>
    </source>
</reference>
<keyword evidence="2" id="KW-0479">Metal-binding</keyword>
<protein>
    <recommendedName>
        <fullName evidence="3">Fumarylacetoacetase-like C-terminal domain-containing protein</fullName>
    </recommendedName>
</protein>
<proteinExistence type="inferred from homology"/>